<protein>
    <submittedName>
        <fullName evidence="2">CDP-glucose 4,6-dehydratase</fullName>
        <ecNumber evidence="2">4.2.1.45</ecNumber>
    </submittedName>
</protein>
<accession>A0A6J5K8U8</accession>
<feature type="domain" description="NAD(P)-binding" evidence="1">
    <location>
        <begin position="14"/>
        <end position="325"/>
    </location>
</feature>
<reference evidence="2 3" key="1">
    <citation type="submission" date="2020-04" db="EMBL/GenBank/DDBJ databases">
        <authorList>
            <person name="De Canck E."/>
        </authorList>
    </citation>
    <scope>NUCLEOTIDE SEQUENCE [LARGE SCALE GENOMIC DNA]</scope>
    <source>
        <strain evidence="2 3">LMG 9964</strain>
    </source>
</reference>
<dbReference type="GeneID" id="27795916"/>
<proteinExistence type="predicted"/>
<dbReference type="GO" id="GO:0047733">
    <property type="term" value="F:CDP-glucose 4,6-dehydratase activity"/>
    <property type="evidence" value="ECO:0007669"/>
    <property type="project" value="UniProtKB-EC"/>
</dbReference>
<dbReference type="EC" id="4.2.1.45" evidence="2"/>
<dbReference type="NCBIfam" id="TIGR02622">
    <property type="entry name" value="CDP_4_6_dhtase"/>
    <property type="match status" value="1"/>
</dbReference>
<dbReference type="InterPro" id="IPR036291">
    <property type="entry name" value="NAD(P)-bd_dom_sf"/>
</dbReference>
<dbReference type="InterPro" id="IPR016040">
    <property type="entry name" value="NAD(P)-bd_dom"/>
</dbReference>
<dbReference type="PANTHER" id="PTHR43000">
    <property type="entry name" value="DTDP-D-GLUCOSE 4,6-DEHYDRATASE-RELATED"/>
    <property type="match status" value="1"/>
</dbReference>
<dbReference type="EMBL" id="CADILN010000005">
    <property type="protein sequence ID" value="CAB4050509.1"/>
    <property type="molecule type" value="Genomic_DNA"/>
</dbReference>
<dbReference type="Gene3D" id="3.40.50.720">
    <property type="entry name" value="NAD(P)-binding Rossmann-like Domain"/>
    <property type="match status" value="1"/>
</dbReference>
<dbReference type="AlphaFoldDB" id="A0A6J5K8U8"/>
<dbReference type="SUPFAM" id="SSF51735">
    <property type="entry name" value="NAD(P)-binding Rossmann-fold domains"/>
    <property type="match status" value="1"/>
</dbReference>
<evidence type="ECO:0000259" key="1">
    <source>
        <dbReference type="Pfam" id="PF16363"/>
    </source>
</evidence>
<dbReference type="Proteomes" id="UP000494102">
    <property type="component" value="Unassembled WGS sequence"/>
</dbReference>
<dbReference type="RefSeq" id="WP_015001865.1">
    <property type="nucleotide sequence ID" value="NZ_CADILN010000005.1"/>
</dbReference>
<sequence length="356" mass="40131">MKHSSFWQDKKVFLTGHTGFKGCWATLWLHALGARVTGYSLAPKTNPNLFSLARVGHNIDSIIGDIRDREHLLNAVKAAKPEVVIHMAAQPLVRESYVNPVETYETNVLGTVHLLDAIRQVPGVRAVVVVTTDKCYENREWEWGYRENEAMGGYDPYSSSKACAELVTSAYRNSFFELAKYSEHGVAVASARAGNVIGGGDWATDRLVPDIIRAIRDGETVHIRNPLAIRPWQHVLEPLNGYLVLAEKLYTEGVRHAEAWNFGPNDSDAQPVQVVVEQLTSQWGDGARWTLDSSDHPHEARYLKLDCSKARARLGWRPRWNLTRALDNIVTWYKAADRQEDMRAITLAQIDEYIQS</sequence>
<evidence type="ECO:0000313" key="2">
    <source>
        <dbReference type="EMBL" id="CAB4050509.1"/>
    </source>
</evidence>
<keyword evidence="2" id="KW-0456">Lyase</keyword>
<dbReference type="Pfam" id="PF16363">
    <property type="entry name" value="GDP_Man_Dehyd"/>
    <property type="match status" value="1"/>
</dbReference>
<dbReference type="InterPro" id="IPR013445">
    <property type="entry name" value="CDP_4_6_deHydtase"/>
</dbReference>
<dbReference type="Gene3D" id="3.90.25.10">
    <property type="entry name" value="UDP-galactose 4-epimerase, domain 1"/>
    <property type="match status" value="1"/>
</dbReference>
<organism evidence="2 3">
    <name type="scientific">Paraburkholderia phenoliruptrix</name>
    <dbReference type="NCBI Taxonomy" id="252970"/>
    <lineage>
        <taxon>Bacteria</taxon>
        <taxon>Pseudomonadati</taxon>
        <taxon>Pseudomonadota</taxon>
        <taxon>Betaproteobacteria</taxon>
        <taxon>Burkholderiales</taxon>
        <taxon>Burkholderiaceae</taxon>
        <taxon>Paraburkholderia</taxon>
    </lineage>
</organism>
<dbReference type="CDD" id="cd05252">
    <property type="entry name" value="CDP_GD_SDR_e"/>
    <property type="match status" value="1"/>
</dbReference>
<evidence type="ECO:0000313" key="3">
    <source>
        <dbReference type="Proteomes" id="UP000494102"/>
    </source>
</evidence>
<name>A0A6J5K8U8_9BURK</name>
<gene>
    <name evidence="2" type="primary">rfbG</name>
    <name evidence="2" type="ORF">LMG9964_04175</name>
</gene>